<feature type="region of interest" description="Disordered" evidence="1">
    <location>
        <begin position="173"/>
        <end position="243"/>
    </location>
</feature>
<feature type="compositionally biased region" description="Polar residues" evidence="1">
    <location>
        <begin position="98"/>
        <end position="114"/>
    </location>
</feature>
<reference evidence="2 3" key="1">
    <citation type="journal article" date="2019" name="Nat. Ecol. Evol.">
        <title>Megaphylogeny resolves global patterns of mushroom evolution.</title>
        <authorList>
            <person name="Varga T."/>
            <person name="Krizsan K."/>
            <person name="Foldi C."/>
            <person name="Dima B."/>
            <person name="Sanchez-Garcia M."/>
            <person name="Sanchez-Ramirez S."/>
            <person name="Szollosi G.J."/>
            <person name="Szarkandi J.G."/>
            <person name="Papp V."/>
            <person name="Albert L."/>
            <person name="Andreopoulos W."/>
            <person name="Angelini C."/>
            <person name="Antonin V."/>
            <person name="Barry K.W."/>
            <person name="Bougher N.L."/>
            <person name="Buchanan P."/>
            <person name="Buyck B."/>
            <person name="Bense V."/>
            <person name="Catcheside P."/>
            <person name="Chovatia M."/>
            <person name="Cooper J."/>
            <person name="Damon W."/>
            <person name="Desjardin D."/>
            <person name="Finy P."/>
            <person name="Geml J."/>
            <person name="Haridas S."/>
            <person name="Hughes K."/>
            <person name="Justo A."/>
            <person name="Karasinski D."/>
            <person name="Kautmanova I."/>
            <person name="Kiss B."/>
            <person name="Kocsube S."/>
            <person name="Kotiranta H."/>
            <person name="LaButti K.M."/>
            <person name="Lechner B.E."/>
            <person name="Liimatainen K."/>
            <person name="Lipzen A."/>
            <person name="Lukacs Z."/>
            <person name="Mihaltcheva S."/>
            <person name="Morgado L.N."/>
            <person name="Niskanen T."/>
            <person name="Noordeloos M.E."/>
            <person name="Ohm R.A."/>
            <person name="Ortiz-Santana B."/>
            <person name="Ovrebo C."/>
            <person name="Racz N."/>
            <person name="Riley R."/>
            <person name="Savchenko A."/>
            <person name="Shiryaev A."/>
            <person name="Soop K."/>
            <person name="Spirin V."/>
            <person name="Szebenyi C."/>
            <person name="Tomsovsky M."/>
            <person name="Tulloss R.E."/>
            <person name="Uehling J."/>
            <person name="Grigoriev I.V."/>
            <person name="Vagvolgyi C."/>
            <person name="Papp T."/>
            <person name="Martin F.M."/>
            <person name="Miettinen O."/>
            <person name="Hibbett D.S."/>
            <person name="Nagy L.G."/>
        </authorList>
    </citation>
    <scope>NUCLEOTIDE SEQUENCE [LARGE SCALE GENOMIC DNA]</scope>
    <source>
        <strain evidence="2 3">CBS 121175</strain>
    </source>
</reference>
<feature type="region of interest" description="Disordered" evidence="1">
    <location>
        <begin position="832"/>
        <end position="890"/>
    </location>
</feature>
<feature type="compositionally biased region" description="Polar residues" evidence="1">
    <location>
        <begin position="1235"/>
        <end position="1245"/>
    </location>
</feature>
<feature type="region of interest" description="Disordered" evidence="1">
    <location>
        <begin position="370"/>
        <end position="398"/>
    </location>
</feature>
<organism evidence="2 3">
    <name type="scientific">Coprinopsis marcescibilis</name>
    <name type="common">Agaric fungus</name>
    <name type="synonym">Psathyrella marcescibilis</name>
    <dbReference type="NCBI Taxonomy" id="230819"/>
    <lineage>
        <taxon>Eukaryota</taxon>
        <taxon>Fungi</taxon>
        <taxon>Dikarya</taxon>
        <taxon>Basidiomycota</taxon>
        <taxon>Agaricomycotina</taxon>
        <taxon>Agaricomycetes</taxon>
        <taxon>Agaricomycetidae</taxon>
        <taxon>Agaricales</taxon>
        <taxon>Agaricineae</taxon>
        <taxon>Psathyrellaceae</taxon>
        <taxon>Coprinopsis</taxon>
    </lineage>
</organism>
<feature type="compositionally biased region" description="Polar residues" evidence="1">
    <location>
        <begin position="1203"/>
        <end position="1226"/>
    </location>
</feature>
<gene>
    <name evidence="2" type="ORF">FA15DRAFT_666475</name>
</gene>
<feature type="compositionally biased region" description="Polar residues" evidence="1">
    <location>
        <begin position="438"/>
        <end position="467"/>
    </location>
</feature>
<feature type="region of interest" description="Disordered" evidence="1">
    <location>
        <begin position="1294"/>
        <end position="1386"/>
    </location>
</feature>
<proteinExistence type="predicted"/>
<protein>
    <submittedName>
        <fullName evidence="2">Uncharacterized protein</fullName>
    </submittedName>
</protein>
<feature type="region of interest" description="Disordered" evidence="1">
    <location>
        <begin position="966"/>
        <end position="1000"/>
    </location>
</feature>
<feature type="region of interest" description="Disordered" evidence="1">
    <location>
        <begin position="718"/>
        <end position="737"/>
    </location>
</feature>
<sequence length="1678" mass="179216">MHRFRKKSDVKRSQAPVLDAEPQLSFLPPVSDFRTSLILPDLSRRFSLLRTPTGDPVTVDDLRTKFAEHRAKGSQHTISEEEEEMLLSTLSRLRVKATGTSTPERSQESINGNESVFGEDEEGSNSSATIKLTKGGSSVTSSPSSSRSTKRYSNNLFGSGRLRDHSYLRSVARTSAASNSSKSLSLTPSEGSSSTQRGTTSSIEDSLRPSTPPGATTDDSVQSSSASVDDQGSTRSSTLQPIDPAQVISMAEYRLQKSLGPAGLKRASLALESAIQEIEDDVEEEIVMPRSTPIPRNHVDHQHPVGNQQLQRQLSGAYTRDAVNSILVEAGMAISSDRPIDAYDPNAARGPSPVPLNVTPGYIPGMPRPMTPRDFDVFSEDQRSHSTTPRATSPMHNSFTLAESATASVSISKMLRRDSTSSTHARQSPRPTTPMFLQRSTQSTASVTGSMNGRQTPIDDQSRSYGDTSIGSIINGGGHSSFDRDQSLSSSVLSGRRRPASPLASPPFQPLQSSPGLSISRPTTPSKIVWAVNPDESGGSSFGNSPVSPRKGHSRDNSWASDGAMSESELLPSPRLSNAAQIRADLDLADLERTRRSGTKSPKNAFVAHALKSSESESSIDDSRWSPNRPPSRAQRATSPLDESTASQPENSSEVASQNRNHRSLTPTQNPQRSPASPTFGHYGNMTSRVAKRSSRQNAPSSTSPFDFGPIPSLTLNPRANLSNSSLESRGSSFHSWSDDNNDKVLSIFNDIDAKPAWHDIPTPSSGKSSSSDSETHAGDKTISNNGAAREDDWDAEEIIKGYAGLKKTDFATIQEKLVVVARNAELRGSVIRKRRPSTSQSNYSTRDHRVASPPPSSPGNNVHSPSRDQHQRPAVNHSADLQTSLSAPVLAPSLSSSSIDRETGLRRNLTQVLFGGQEEENRESVTPSSPTPASATALSGPLPDIVVGSAIAETSITELLQSVSYSPEATSHPRSPTSPSAYLLNRNPSTTRLGHQSPQEQAALAFEMQQKVQAATLALRKPSSNEGIGQHTALPRKRIDPSKISGPTLVSASTSVDAIPLKTPSLTSNTSSGSLKIGSRFRKLRGSLRAAKPAATIDENGASPADSTSPAAQVATYDHEKLKAASGPNSSGAAEATRYKIPVPSPPASAGPGLKGFMARFRTKRATDIPQSTSSSTLDHHQGSPQLPLSPMSPLSKHFPISPTTPNQFSSNQYNADSGYTVTTPRQEHHRLQAPSSPLSQQNHIVPDSPPGGDSEALQQFLAAATKIGIDHSALNDFLARSGSVSSRNLLNHSGPVLNSGPNQGHPNAYSGDSHLAVPIQQPNLSSSSGSDHTATPAMFSTSQSSVTSNNGDLYGEEGMGAEEGFDRRASTKRPEHLRKQRDTAANAVVRRTLIFIDPRQSTVDHGGVLRRSSTKRRRTSVQSVSNRSVHDRVPTPPPSKTPIGKRFSHDGSPPVPQLPQSLGGQAENLLPVPPGGFGNPQSGAYDSVYELYGDSRVPSMMVDSSGQGDAAHAESGTGVEVIELANGETIWKIVNGLRDDDDESVYTGRNSVSSEYSTRETTEGLQVFVKEHVRAGSKGSNSSFVSRKKGNGGKARPETKVMYSSPEQVAHLIEQLSHGMEAGSFNFLPYRDSGSSSGPRSSAGLGHSATSSLAANEITWTMKEIDHMLTTMGPRS</sequence>
<feature type="compositionally biased region" description="Low complexity" evidence="1">
    <location>
        <begin position="927"/>
        <end position="938"/>
    </location>
</feature>
<feature type="compositionally biased region" description="Basic and acidic residues" evidence="1">
    <location>
        <begin position="371"/>
        <end position="384"/>
    </location>
</feature>
<dbReference type="OrthoDB" id="3259825at2759"/>
<feature type="compositionally biased region" description="Basic and acidic residues" evidence="1">
    <location>
        <begin position="1366"/>
        <end position="1376"/>
    </location>
</feature>
<feature type="region of interest" description="Disordered" evidence="1">
    <location>
        <begin position="1"/>
        <end position="20"/>
    </location>
</feature>
<dbReference type="STRING" id="230819.A0A5C3L431"/>
<feature type="compositionally biased region" description="Low complexity" evidence="1">
    <location>
        <begin position="134"/>
        <end position="153"/>
    </location>
</feature>
<feature type="compositionally biased region" description="Polar residues" evidence="1">
    <location>
        <begin position="696"/>
        <end position="705"/>
    </location>
</feature>
<dbReference type="EMBL" id="ML210165">
    <property type="protein sequence ID" value="TFK27392.1"/>
    <property type="molecule type" value="Genomic_DNA"/>
</dbReference>
<feature type="region of interest" description="Disordered" evidence="1">
    <location>
        <begin position="412"/>
        <end position="576"/>
    </location>
</feature>
<feature type="region of interest" description="Disordered" evidence="1">
    <location>
        <begin position="1089"/>
        <end position="1257"/>
    </location>
</feature>
<feature type="compositionally biased region" description="Low complexity" evidence="1">
    <location>
        <begin position="566"/>
        <end position="576"/>
    </location>
</feature>
<feature type="compositionally biased region" description="Low complexity" evidence="1">
    <location>
        <begin position="1185"/>
        <end position="1197"/>
    </location>
</feature>
<feature type="region of interest" description="Disordered" evidence="1">
    <location>
        <begin position="914"/>
        <end position="941"/>
    </location>
</feature>
<feature type="compositionally biased region" description="Polar residues" evidence="1">
    <location>
        <begin position="635"/>
        <end position="677"/>
    </location>
</feature>
<feature type="compositionally biased region" description="Polar residues" evidence="1">
    <location>
        <begin position="510"/>
        <end position="526"/>
    </location>
</feature>
<feature type="region of interest" description="Disordered" evidence="1">
    <location>
        <begin position="1406"/>
        <end position="1484"/>
    </location>
</feature>
<feature type="compositionally biased region" description="Low complexity" evidence="1">
    <location>
        <begin position="215"/>
        <end position="231"/>
    </location>
</feature>
<accession>A0A5C3L431</accession>
<feature type="compositionally biased region" description="Polar residues" evidence="1">
    <location>
        <begin position="420"/>
        <end position="430"/>
    </location>
</feature>
<name>A0A5C3L431_COPMA</name>
<feature type="region of interest" description="Disordered" evidence="1">
    <location>
        <begin position="1579"/>
        <end position="1605"/>
    </location>
</feature>
<evidence type="ECO:0000313" key="3">
    <source>
        <dbReference type="Proteomes" id="UP000307440"/>
    </source>
</evidence>
<feature type="compositionally biased region" description="Low complexity" evidence="1">
    <location>
        <begin position="173"/>
        <end position="202"/>
    </location>
</feature>
<feature type="compositionally biased region" description="Polar residues" evidence="1">
    <location>
        <begin position="385"/>
        <end position="398"/>
    </location>
</feature>
<feature type="region of interest" description="Disordered" evidence="1">
    <location>
        <begin position="96"/>
        <end position="160"/>
    </location>
</feature>
<keyword evidence="3" id="KW-1185">Reference proteome</keyword>
<dbReference type="Proteomes" id="UP000307440">
    <property type="component" value="Unassembled WGS sequence"/>
</dbReference>
<feature type="region of interest" description="Disordered" evidence="1">
    <location>
        <begin position="593"/>
        <end position="712"/>
    </location>
</feature>
<feature type="compositionally biased region" description="Polar residues" evidence="1">
    <location>
        <begin position="538"/>
        <end position="547"/>
    </location>
</feature>
<feature type="compositionally biased region" description="Low complexity" evidence="1">
    <location>
        <begin position="721"/>
        <end position="733"/>
    </location>
</feature>
<evidence type="ECO:0000313" key="2">
    <source>
        <dbReference type="EMBL" id="TFK27392.1"/>
    </source>
</evidence>
<evidence type="ECO:0000256" key="1">
    <source>
        <dbReference type="SAM" id="MobiDB-lite"/>
    </source>
</evidence>
<feature type="compositionally biased region" description="Polar residues" evidence="1">
    <location>
        <begin position="1322"/>
        <end position="1353"/>
    </location>
</feature>
<feature type="region of interest" description="Disordered" evidence="1">
    <location>
        <begin position="756"/>
        <end position="790"/>
    </location>
</feature>